<comment type="caution">
    <text evidence="2">The sequence shown here is derived from an EMBL/GenBank/DDBJ whole genome shotgun (WGS) entry which is preliminary data.</text>
</comment>
<dbReference type="EMBL" id="WSFO01000008">
    <property type="protein sequence ID" value="KAE9628903.1"/>
    <property type="molecule type" value="Genomic_DNA"/>
</dbReference>
<sequence>MSRFVMVSFLFMGWSFYELSGGRDFVPPIKPDPIAVAKIEPAAKPQVTAASLVTTPVRRPVLQTRTNREARALPDRPVADPNLRSEIALAQIAAVGDAFKIELGTNGLQPTSPGLQLASLDGGLMPLASDEVEPTAFIPLEPPAETTEDLRIVTATRVNMRDGPGTVYPVVTQLNRNASVAVIDDNGTGWLKLRVVDSEQVGWIAASLISK</sequence>
<dbReference type="Gene3D" id="2.30.30.40">
    <property type="entry name" value="SH3 Domains"/>
    <property type="match status" value="1"/>
</dbReference>
<proteinExistence type="predicted"/>
<evidence type="ECO:0000313" key="3">
    <source>
        <dbReference type="Proteomes" id="UP000441586"/>
    </source>
</evidence>
<dbReference type="Proteomes" id="UP000441586">
    <property type="component" value="Unassembled WGS sequence"/>
</dbReference>
<gene>
    <name evidence="2" type="ORF">GP644_14145</name>
</gene>
<accession>A0A6A4RGW4</accession>
<protein>
    <submittedName>
        <fullName evidence="2">SH3 domain-containing protein</fullName>
    </submittedName>
</protein>
<evidence type="ECO:0000313" key="2">
    <source>
        <dbReference type="EMBL" id="KAE9628903.1"/>
    </source>
</evidence>
<dbReference type="InterPro" id="IPR003646">
    <property type="entry name" value="SH3-like_bac-type"/>
</dbReference>
<organism evidence="2 3">
    <name type="scientific">Parasedimentitalea maritima</name>
    <dbReference type="NCBI Taxonomy" id="2578117"/>
    <lineage>
        <taxon>Bacteria</taxon>
        <taxon>Pseudomonadati</taxon>
        <taxon>Pseudomonadota</taxon>
        <taxon>Alphaproteobacteria</taxon>
        <taxon>Rhodobacterales</taxon>
        <taxon>Paracoccaceae</taxon>
        <taxon>Parasedimentitalea</taxon>
    </lineage>
</organism>
<feature type="domain" description="SH3b" evidence="1">
    <location>
        <begin position="148"/>
        <end position="211"/>
    </location>
</feature>
<dbReference type="SMART" id="SM00287">
    <property type="entry name" value="SH3b"/>
    <property type="match status" value="1"/>
</dbReference>
<dbReference type="AlphaFoldDB" id="A0A6A4RGW4"/>
<dbReference type="Pfam" id="PF08239">
    <property type="entry name" value="SH3_3"/>
    <property type="match status" value="1"/>
</dbReference>
<name>A0A6A4RGW4_9RHOB</name>
<evidence type="ECO:0000259" key="1">
    <source>
        <dbReference type="PROSITE" id="PS51781"/>
    </source>
</evidence>
<dbReference type="RefSeq" id="WP_158980091.1">
    <property type="nucleotide sequence ID" value="NZ_WSFO01000008.1"/>
</dbReference>
<reference evidence="2 3" key="1">
    <citation type="submission" date="2019-12" db="EMBL/GenBank/DDBJ databases">
        <authorList>
            <person name="Zhang Y.-J."/>
        </authorList>
    </citation>
    <scope>NUCLEOTIDE SEQUENCE [LARGE SCALE GENOMIC DNA]</scope>
    <source>
        <strain evidence="2 3">H18S-6</strain>
    </source>
</reference>
<dbReference type="PROSITE" id="PS51781">
    <property type="entry name" value="SH3B"/>
    <property type="match status" value="1"/>
</dbReference>